<dbReference type="Proteomes" id="UP000729357">
    <property type="component" value="Unassembled WGS sequence"/>
</dbReference>
<organism evidence="3 4">
    <name type="scientific">Aureobasidium melanogenum</name>
    <name type="common">Aureobasidium pullulans var. melanogenum</name>
    <dbReference type="NCBI Taxonomy" id="46634"/>
    <lineage>
        <taxon>Eukaryota</taxon>
        <taxon>Fungi</taxon>
        <taxon>Dikarya</taxon>
        <taxon>Ascomycota</taxon>
        <taxon>Pezizomycotina</taxon>
        <taxon>Dothideomycetes</taxon>
        <taxon>Dothideomycetidae</taxon>
        <taxon>Dothideales</taxon>
        <taxon>Saccotheciaceae</taxon>
        <taxon>Aureobasidium</taxon>
    </lineage>
</organism>
<feature type="region of interest" description="Disordered" evidence="1">
    <location>
        <begin position="1"/>
        <end position="58"/>
    </location>
</feature>
<gene>
    <name evidence="3" type="ORF">KCU98_g21478</name>
</gene>
<evidence type="ECO:0000313" key="4">
    <source>
        <dbReference type="Proteomes" id="UP000729357"/>
    </source>
</evidence>
<proteinExistence type="predicted"/>
<evidence type="ECO:0000256" key="1">
    <source>
        <dbReference type="SAM" id="MobiDB-lite"/>
    </source>
</evidence>
<protein>
    <submittedName>
        <fullName evidence="3">Uncharacterized protein</fullName>
    </submittedName>
</protein>
<reference evidence="3" key="1">
    <citation type="journal article" date="2021" name="J Fungi (Basel)">
        <title>Virulence traits and population genomics of the black yeast Aureobasidium melanogenum.</title>
        <authorList>
            <person name="Cernosa A."/>
            <person name="Sun X."/>
            <person name="Gostincar C."/>
            <person name="Fang C."/>
            <person name="Gunde-Cimerman N."/>
            <person name="Song Z."/>
        </authorList>
    </citation>
    <scope>NUCLEOTIDE SEQUENCE</scope>
    <source>
        <strain evidence="3">EXF-9298</strain>
    </source>
</reference>
<feature type="region of interest" description="Disordered" evidence="1">
    <location>
        <begin position="147"/>
        <end position="170"/>
    </location>
</feature>
<keyword evidence="4" id="KW-1185">Reference proteome</keyword>
<reference evidence="3" key="2">
    <citation type="submission" date="2021-08" db="EMBL/GenBank/DDBJ databases">
        <authorList>
            <person name="Gostincar C."/>
            <person name="Sun X."/>
            <person name="Song Z."/>
            <person name="Gunde-Cimerman N."/>
        </authorList>
    </citation>
    <scope>NUCLEOTIDE SEQUENCE</scope>
    <source>
        <strain evidence="3">EXF-9298</strain>
    </source>
</reference>
<feature type="region of interest" description="Disordered" evidence="1">
    <location>
        <begin position="90"/>
        <end position="112"/>
    </location>
</feature>
<feature type="compositionally biased region" description="Basic and acidic residues" evidence="1">
    <location>
        <begin position="101"/>
        <end position="111"/>
    </location>
</feature>
<evidence type="ECO:0000256" key="2">
    <source>
        <dbReference type="SAM" id="Phobius"/>
    </source>
</evidence>
<sequence>MVSAVHDDDTDYSDLDEEAPSIAPASRHPSGPKNRERLSERTPLLSTSPPPPAYADVTRLYGTPPYVARNESNAVQPNELHHQDATISAYTRTEEPQSMGDPERDAQDGKKVTKKRNVLTNRKALACLVFILTCSLIGLVTVTTVKHDKSQDSNSGNGSPSPANGFPHYMRCNYGSVSDPQTWSFESPRSFSFVEITEGAHNPSS</sequence>
<feature type="compositionally biased region" description="Low complexity" evidence="1">
    <location>
        <begin position="153"/>
        <end position="167"/>
    </location>
</feature>
<accession>A0A9P8F2K3</accession>
<feature type="compositionally biased region" description="Acidic residues" evidence="1">
    <location>
        <begin position="8"/>
        <end position="19"/>
    </location>
</feature>
<keyword evidence="2" id="KW-0812">Transmembrane</keyword>
<dbReference type="EMBL" id="JAHFXS010007532">
    <property type="protein sequence ID" value="KAG9925414.1"/>
    <property type="molecule type" value="Genomic_DNA"/>
</dbReference>
<name>A0A9P8F2K3_AURME</name>
<feature type="transmembrane region" description="Helical" evidence="2">
    <location>
        <begin position="124"/>
        <end position="145"/>
    </location>
</feature>
<evidence type="ECO:0000313" key="3">
    <source>
        <dbReference type="EMBL" id="KAG9925414.1"/>
    </source>
</evidence>
<feature type="non-terminal residue" evidence="3">
    <location>
        <position position="1"/>
    </location>
</feature>
<comment type="caution">
    <text evidence="3">The sequence shown here is derived from an EMBL/GenBank/DDBJ whole genome shotgun (WGS) entry which is preliminary data.</text>
</comment>
<keyword evidence="2" id="KW-1133">Transmembrane helix</keyword>
<keyword evidence="2" id="KW-0472">Membrane</keyword>
<dbReference type="AlphaFoldDB" id="A0A9P8F2K3"/>